<gene>
    <name evidence="1" type="ORF">SDC9_131109</name>
</gene>
<reference evidence="1" key="1">
    <citation type="submission" date="2019-08" db="EMBL/GenBank/DDBJ databases">
        <authorList>
            <person name="Kucharzyk K."/>
            <person name="Murdoch R.W."/>
            <person name="Higgins S."/>
            <person name="Loffler F."/>
        </authorList>
    </citation>
    <scope>NUCLEOTIDE SEQUENCE</scope>
</reference>
<dbReference type="AlphaFoldDB" id="A0A645D4P7"/>
<protein>
    <submittedName>
        <fullName evidence="1">Uncharacterized protein</fullName>
    </submittedName>
</protein>
<comment type="caution">
    <text evidence="1">The sequence shown here is derived from an EMBL/GenBank/DDBJ whole genome shotgun (WGS) entry which is preliminary data.</text>
</comment>
<sequence length="62" mass="7143">MLERVLFRRFLQKLREALFQNGKERGREAEEVHGDKIILGDMHKCLAIILGVGGTVRGFKDF</sequence>
<name>A0A645D4P7_9ZZZZ</name>
<proteinExistence type="predicted"/>
<dbReference type="EMBL" id="VSSQ01032692">
    <property type="protein sequence ID" value="MPM84038.1"/>
    <property type="molecule type" value="Genomic_DNA"/>
</dbReference>
<evidence type="ECO:0000313" key="1">
    <source>
        <dbReference type="EMBL" id="MPM84038.1"/>
    </source>
</evidence>
<accession>A0A645D4P7</accession>
<organism evidence="1">
    <name type="scientific">bioreactor metagenome</name>
    <dbReference type="NCBI Taxonomy" id="1076179"/>
    <lineage>
        <taxon>unclassified sequences</taxon>
        <taxon>metagenomes</taxon>
        <taxon>ecological metagenomes</taxon>
    </lineage>
</organism>